<dbReference type="EMBL" id="BAABAT010000005">
    <property type="protein sequence ID" value="GAA4248127.1"/>
    <property type="molecule type" value="Genomic_DNA"/>
</dbReference>
<feature type="domain" description="DUF1206" evidence="2">
    <location>
        <begin position="188"/>
        <end position="257"/>
    </location>
</feature>
<gene>
    <name evidence="3" type="ORF">GCM10022255_026860</name>
</gene>
<comment type="caution">
    <text evidence="3">The sequence shown here is derived from an EMBL/GenBank/DDBJ whole genome shotgun (WGS) entry which is preliminary data.</text>
</comment>
<evidence type="ECO:0000313" key="3">
    <source>
        <dbReference type="EMBL" id="GAA4248127.1"/>
    </source>
</evidence>
<keyword evidence="1" id="KW-0812">Transmembrane</keyword>
<dbReference type="InterPro" id="IPR009597">
    <property type="entry name" value="DUF1206"/>
</dbReference>
<feature type="transmembrane region" description="Helical" evidence="1">
    <location>
        <begin position="101"/>
        <end position="121"/>
    </location>
</feature>
<feature type="transmembrane region" description="Helical" evidence="1">
    <location>
        <begin position="54"/>
        <end position="80"/>
    </location>
</feature>
<keyword evidence="1" id="KW-0472">Membrane</keyword>
<dbReference type="RefSeq" id="WP_345125035.1">
    <property type="nucleotide sequence ID" value="NZ_BAABAT010000005.1"/>
</dbReference>
<name>A0ABP8D5V0_9ACTN</name>
<feature type="transmembrane region" description="Helical" evidence="1">
    <location>
        <begin position="141"/>
        <end position="162"/>
    </location>
</feature>
<feature type="domain" description="DUF1206" evidence="2">
    <location>
        <begin position="97"/>
        <end position="164"/>
    </location>
</feature>
<accession>A0ABP8D5V0</accession>
<feature type="domain" description="DUF1206" evidence="2">
    <location>
        <begin position="13"/>
        <end position="80"/>
    </location>
</feature>
<feature type="transmembrane region" description="Helical" evidence="1">
    <location>
        <begin position="12"/>
        <end position="34"/>
    </location>
</feature>
<dbReference type="Pfam" id="PF06724">
    <property type="entry name" value="DUF1206"/>
    <property type="match status" value="3"/>
</dbReference>
<evidence type="ECO:0000313" key="4">
    <source>
        <dbReference type="Proteomes" id="UP001500620"/>
    </source>
</evidence>
<keyword evidence="1" id="KW-1133">Transmembrane helix</keyword>
<proteinExistence type="predicted"/>
<feature type="transmembrane region" description="Helical" evidence="1">
    <location>
        <begin position="234"/>
        <end position="252"/>
    </location>
</feature>
<sequence length="261" mass="27620">MTNSDLLKTLTRVGFVGYGLLHLALAWVAAQIAFGTGGKEGDQSGAFRKVAEQPFGAVLLWFVIVCLIALAVWQAILAAWGHRESHGRDRAFERVASAARVIIYGALAWTAGKVVVGAPSSSAQQQQQAAAGIMAKPAGEWLVALIGIAVLGFGLGMIWYGWKRKFARKLTIGAGPHARSAAMRAGQIGYMAKGVAFGIVGYLLVEAAIKNDPSKSRGLDAALHTLAAQPYGKFLLLAVALGVAAFGVYCFFQARYRKVGT</sequence>
<reference evidence="4" key="1">
    <citation type="journal article" date="2019" name="Int. J. Syst. Evol. Microbiol.">
        <title>The Global Catalogue of Microorganisms (GCM) 10K type strain sequencing project: providing services to taxonomists for standard genome sequencing and annotation.</title>
        <authorList>
            <consortium name="The Broad Institute Genomics Platform"/>
            <consortium name="The Broad Institute Genome Sequencing Center for Infectious Disease"/>
            <person name="Wu L."/>
            <person name="Ma J."/>
        </authorList>
    </citation>
    <scope>NUCLEOTIDE SEQUENCE [LARGE SCALE GENOMIC DNA]</scope>
    <source>
        <strain evidence="4">JCM 17441</strain>
    </source>
</reference>
<feature type="transmembrane region" description="Helical" evidence="1">
    <location>
        <begin position="188"/>
        <end position="209"/>
    </location>
</feature>
<evidence type="ECO:0000256" key="1">
    <source>
        <dbReference type="SAM" id="Phobius"/>
    </source>
</evidence>
<organism evidence="3 4">
    <name type="scientific">Dactylosporangium darangshiense</name>
    <dbReference type="NCBI Taxonomy" id="579108"/>
    <lineage>
        <taxon>Bacteria</taxon>
        <taxon>Bacillati</taxon>
        <taxon>Actinomycetota</taxon>
        <taxon>Actinomycetes</taxon>
        <taxon>Micromonosporales</taxon>
        <taxon>Micromonosporaceae</taxon>
        <taxon>Dactylosporangium</taxon>
    </lineage>
</organism>
<evidence type="ECO:0000259" key="2">
    <source>
        <dbReference type="Pfam" id="PF06724"/>
    </source>
</evidence>
<keyword evidence="4" id="KW-1185">Reference proteome</keyword>
<protein>
    <submittedName>
        <fullName evidence="3">DUF1206 domain-containing protein</fullName>
    </submittedName>
</protein>
<dbReference type="Proteomes" id="UP001500620">
    <property type="component" value="Unassembled WGS sequence"/>
</dbReference>